<evidence type="ECO:0000313" key="2">
    <source>
        <dbReference type="EMBL" id="NCI50841.1"/>
    </source>
</evidence>
<reference evidence="2 3" key="1">
    <citation type="submission" date="2020-01" db="EMBL/GenBank/DDBJ databases">
        <title>Genome analysis.</title>
        <authorList>
            <person name="Wu S."/>
            <person name="Wang G."/>
        </authorList>
    </citation>
    <scope>NUCLEOTIDE SEQUENCE [LARGE SCALE GENOMIC DNA]</scope>
    <source>
        <strain evidence="2 3">SYL130</strain>
    </source>
</reference>
<organism evidence="2 3">
    <name type="scientific">Sediminibacterium roseum</name>
    <dbReference type="NCBI Taxonomy" id="1978412"/>
    <lineage>
        <taxon>Bacteria</taxon>
        <taxon>Pseudomonadati</taxon>
        <taxon>Bacteroidota</taxon>
        <taxon>Chitinophagia</taxon>
        <taxon>Chitinophagales</taxon>
        <taxon>Chitinophagaceae</taxon>
        <taxon>Sediminibacterium</taxon>
    </lineage>
</organism>
<dbReference type="EMBL" id="JAACJS010000015">
    <property type="protein sequence ID" value="NCI50841.1"/>
    <property type="molecule type" value="Genomic_DNA"/>
</dbReference>
<sequence length="47" mass="5188">MKKTGEEQPPKASPSKKDLANLAGKKVKADQDTAYQNSGRKNKKRES</sequence>
<accession>A0ABX0A105</accession>
<dbReference type="RefSeq" id="WP_161819148.1">
    <property type="nucleotide sequence ID" value="NZ_JAACJS010000015.1"/>
</dbReference>
<gene>
    <name evidence="2" type="ORF">GWC95_12960</name>
</gene>
<comment type="caution">
    <text evidence="2">The sequence shown here is derived from an EMBL/GenBank/DDBJ whole genome shotgun (WGS) entry which is preliminary data.</text>
</comment>
<feature type="region of interest" description="Disordered" evidence="1">
    <location>
        <begin position="1"/>
        <end position="47"/>
    </location>
</feature>
<evidence type="ECO:0000256" key="1">
    <source>
        <dbReference type="SAM" id="MobiDB-lite"/>
    </source>
</evidence>
<dbReference type="Proteomes" id="UP000753802">
    <property type="component" value="Unassembled WGS sequence"/>
</dbReference>
<protein>
    <submittedName>
        <fullName evidence="2">Uncharacterized protein</fullName>
    </submittedName>
</protein>
<feature type="compositionally biased region" description="Basic and acidic residues" evidence="1">
    <location>
        <begin position="1"/>
        <end position="19"/>
    </location>
</feature>
<name>A0ABX0A105_9BACT</name>
<proteinExistence type="predicted"/>
<evidence type="ECO:0000313" key="3">
    <source>
        <dbReference type="Proteomes" id="UP000753802"/>
    </source>
</evidence>
<keyword evidence="3" id="KW-1185">Reference proteome</keyword>